<comment type="caution">
    <text evidence="19">The sequence shown here is derived from an EMBL/GenBank/DDBJ whole genome shotgun (WGS) entry which is preliminary data.</text>
</comment>
<dbReference type="NCBIfam" id="NF005057">
    <property type="entry name" value="PRK06464.1"/>
    <property type="match status" value="1"/>
</dbReference>
<keyword evidence="19" id="KW-0670">Pyruvate</keyword>
<dbReference type="PROSITE" id="PS00370">
    <property type="entry name" value="PEP_ENZYMES_PHOS_SITE"/>
    <property type="match status" value="1"/>
</dbReference>
<evidence type="ECO:0000256" key="9">
    <source>
        <dbReference type="ARBA" id="ARBA00022741"/>
    </source>
</evidence>
<evidence type="ECO:0000256" key="10">
    <source>
        <dbReference type="ARBA" id="ARBA00022777"/>
    </source>
</evidence>
<dbReference type="InterPro" id="IPR008279">
    <property type="entry name" value="PEP-util_enz_mobile_dom"/>
</dbReference>
<dbReference type="InterPro" id="IPR013815">
    <property type="entry name" value="ATP_grasp_subdomain_1"/>
</dbReference>
<comment type="pathway">
    <text evidence="3 15">Carbohydrate biosynthesis; gluconeogenesis.</text>
</comment>
<keyword evidence="12 15" id="KW-0460">Magnesium</keyword>
<reference evidence="19 20" key="1">
    <citation type="journal article" date="2016" name="Environ. Microbiol.">
        <title>Genomic resolution of a cold subsurface aquifer community provides metabolic insights for novel microbes adapted to high CO concentrations.</title>
        <authorList>
            <person name="Probst A.J."/>
            <person name="Castelle C.J."/>
            <person name="Singh A."/>
            <person name="Brown C.T."/>
            <person name="Anantharaman K."/>
            <person name="Sharon I."/>
            <person name="Hug L.A."/>
            <person name="Burstein D."/>
            <person name="Emerson J.B."/>
            <person name="Thomas B.C."/>
            <person name="Banfield J.F."/>
        </authorList>
    </citation>
    <scope>NUCLEOTIDE SEQUENCE [LARGE SCALE GENOMIC DNA]</scope>
    <source>
        <strain evidence="19">CG2_30_39_24</strain>
    </source>
</reference>
<sequence length="814" mass="90549">MSDKKFIRFFNELGIKDVPQVGGKNASLGEMYRKLTKQGILVPNGFATTAVAYNYFLKSTGVKNKIRQILKGLDTKNVTDLAQRGAAARQLIVATEFPEDLKQAIIDAYRKLSTEDALNRKPETRPTRFATRSERVENRKLLHVAVRSSATAEDLPDASFAGQQETFLNISGKAKLLIAVKKCIASLFTNRAISYRVDKGFDHFKIALSVGVQKMIRADLAASGVMFTIDTESGFANTVLVNSIFGLGENIVQGRVDPDEFYVFKPTLSIISRSLSRKRMKMIYSQNPAKPVLNIPLAPNQQLKQSIIDQEVIQLAKWAIAIEKHYGRPMDIEWAKDGQDKKLYIIQARPETIHSVRDYSVIEEYVLEKRDKLITTGRSVGNKIGAGKTNRIMDIKDIAKFKPGEVLVTDMTDPDWEPVMKIAAAIVTDKGGRTCHAAIISRELGIPCIVGTADASRKIKTGQEITVSCAEGDMGFVYQGKLDFKINKTSVKNLCRPKTKIMMNIGSPDIAFTSSFIPNDGVGLAREEFIINDVIKIHPLALINYAKLKDTAVKRKIAGLTVGYSDKKQFYIDKLAEGIATIAAAFYPKDVIVRFSDFKTNEYANLIGGKDYEPVESNPMIGWRGASRYYAEQFKPAFILECQAMKKVREKMKLTNVKAMVPFCRTLDEAKKVIKIIEANGLKQGKNGFELYCMVEIPANVILAEEFSKLFDGFSIGSNDLTQLTLGVDRDSSLVSQVYDERNQAIKTLLKQVISIARKNKIKIGICGQAPSDFPDFAQFLVECGIDSISLNPDTVIKTTLAILKTEKKLKSRT</sequence>
<comment type="cofactor">
    <cofactor evidence="1 15">
        <name>Mg(2+)</name>
        <dbReference type="ChEBI" id="CHEBI:18420"/>
    </cofactor>
</comment>
<evidence type="ECO:0000256" key="2">
    <source>
        <dbReference type="ARBA" id="ARBA00002988"/>
    </source>
</evidence>
<feature type="domain" description="Pyruvate phosphate dikinase AMP/ATP-binding" evidence="17">
    <location>
        <begin position="19"/>
        <end position="357"/>
    </location>
</feature>
<dbReference type="STRING" id="1805236.AUK13_02590"/>
<evidence type="ECO:0000256" key="3">
    <source>
        <dbReference type="ARBA" id="ARBA00004742"/>
    </source>
</evidence>
<dbReference type="PANTHER" id="PTHR43030:SF1">
    <property type="entry name" value="PHOSPHOENOLPYRUVATE SYNTHASE"/>
    <property type="match status" value="1"/>
</dbReference>
<dbReference type="InterPro" id="IPR002192">
    <property type="entry name" value="PPDK_AMP/ATP-bd"/>
</dbReference>
<dbReference type="FunFam" id="3.30.1490.20:FF:000010">
    <property type="entry name" value="Phosphoenolpyruvate synthase"/>
    <property type="match status" value="1"/>
</dbReference>
<evidence type="ECO:0000259" key="17">
    <source>
        <dbReference type="Pfam" id="PF01326"/>
    </source>
</evidence>
<keyword evidence="11 15" id="KW-0067">ATP-binding</keyword>
<keyword evidence="7 15" id="KW-0808">Transferase</keyword>
<keyword evidence="10 15" id="KW-0418">Kinase</keyword>
<dbReference type="GO" id="GO:0046872">
    <property type="term" value="F:metal ion binding"/>
    <property type="evidence" value="ECO:0007669"/>
    <property type="project" value="UniProtKB-KW"/>
</dbReference>
<feature type="domain" description="PEP-utilising enzyme mobile" evidence="16">
    <location>
        <begin position="401"/>
        <end position="472"/>
    </location>
</feature>
<dbReference type="SUPFAM" id="SSF52009">
    <property type="entry name" value="Phosphohistidine domain"/>
    <property type="match status" value="1"/>
</dbReference>
<dbReference type="Gene3D" id="3.30.1490.20">
    <property type="entry name" value="ATP-grasp fold, A domain"/>
    <property type="match status" value="1"/>
</dbReference>
<evidence type="ECO:0000256" key="11">
    <source>
        <dbReference type="ARBA" id="ARBA00022840"/>
    </source>
</evidence>
<proteinExistence type="inferred from homology"/>
<dbReference type="AlphaFoldDB" id="A0A1J5FDV2"/>
<evidence type="ECO:0000256" key="14">
    <source>
        <dbReference type="ARBA" id="ARBA00047700"/>
    </source>
</evidence>
<evidence type="ECO:0000256" key="4">
    <source>
        <dbReference type="ARBA" id="ARBA00007837"/>
    </source>
</evidence>
<dbReference type="Pfam" id="PF02896">
    <property type="entry name" value="PEP-utilizers_C"/>
    <property type="match status" value="1"/>
</dbReference>
<organism evidence="19 20">
    <name type="scientific">Candidatus Kuenenbacteria bacterium CG2_30_39_24</name>
    <dbReference type="NCBI Taxonomy" id="1805236"/>
    <lineage>
        <taxon>Bacteria</taxon>
        <taxon>Candidatus Kueneniibacteriota</taxon>
    </lineage>
</organism>
<dbReference type="InterPro" id="IPR036637">
    <property type="entry name" value="Phosphohistidine_dom_sf"/>
</dbReference>
<dbReference type="PROSITE" id="PS00742">
    <property type="entry name" value="PEP_ENZYMES_2"/>
    <property type="match status" value="1"/>
</dbReference>
<keyword evidence="9 15" id="KW-0547">Nucleotide-binding</keyword>
<dbReference type="GO" id="GO:0008986">
    <property type="term" value="F:pyruvate, water dikinase activity"/>
    <property type="evidence" value="ECO:0007669"/>
    <property type="project" value="UniProtKB-EC"/>
</dbReference>
<comment type="function">
    <text evidence="2 15">Catalyzes the phosphorylation of pyruvate to phosphoenolpyruvate.</text>
</comment>
<evidence type="ECO:0000256" key="7">
    <source>
        <dbReference type="ARBA" id="ARBA00022679"/>
    </source>
</evidence>
<evidence type="ECO:0000256" key="15">
    <source>
        <dbReference type="PIRNR" id="PIRNR000854"/>
    </source>
</evidence>
<dbReference type="InterPro" id="IPR040442">
    <property type="entry name" value="Pyrv_kinase-like_dom_sf"/>
</dbReference>
<accession>A0A1J5FDV2</accession>
<gene>
    <name evidence="19" type="ORF">AUK13_02590</name>
</gene>
<protein>
    <recommendedName>
        <fullName evidence="6 15">Phosphoenolpyruvate synthase</fullName>
        <shortName evidence="15">PEP synthase</shortName>
        <ecNumber evidence="5 15">2.7.9.2</ecNumber>
    </recommendedName>
    <alternativeName>
        <fullName evidence="13 15">Pyruvate, water dikinase</fullName>
    </alternativeName>
</protein>
<evidence type="ECO:0000313" key="19">
    <source>
        <dbReference type="EMBL" id="OIP55674.1"/>
    </source>
</evidence>
<dbReference type="SUPFAM" id="SSF56059">
    <property type="entry name" value="Glutathione synthetase ATP-binding domain-like"/>
    <property type="match status" value="1"/>
</dbReference>
<dbReference type="PANTHER" id="PTHR43030">
    <property type="entry name" value="PHOSPHOENOLPYRUVATE SYNTHASE"/>
    <property type="match status" value="1"/>
</dbReference>
<comment type="similarity">
    <text evidence="4 15">Belongs to the PEP-utilizing enzyme family.</text>
</comment>
<dbReference type="Pfam" id="PF01326">
    <property type="entry name" value="PPDK_N"/>
    <property type="match status" value="1"/>
</dbReference>
<dbReference type="Proteomes" id="UP000183922">
    <property type="component" value="Unassembled WGS sequence"/>
</dbReference>
<dbReference type="FunFam" id="3.50.30.10:FF:000002">
    <property type="entry name" value="Phosphoenolpyruvate synthase"/>
    <property type="match status" value="1"/>
</dbReference>
<dbReference type="Gene3D" id="3.30.470.20">
    <property type="entry name" value="ATP-grasp fold, B domain"/>
    <property type="match status" value="1"/>
</dbReference>
<dbReference type="FunFam" id="3.30.470.20:FF:000017">
    <property type="entry name" value="Phosphoenolpyruvate synthase"/>
    <property type="match status" value="1"/>
</dbReference>
<evidence type="ECO:0000256" key="13">
    <source>
        <dbReference type="ARBA" id="ARBA00033470"/>
    </source>
</evidence>
<keyword evidence="8 15" id="KW-0479">Metal-binding</keyword>
<dbReference type="Gene3D" id="3.50.30.10">
    <property type="entry name" value="Phosphohistidine domain"/>
    <property type="match status" value="1"/>
</dbReference>
<dbReference type="InterPro" id="IPR018274">
    <property type="entry name" value="PEP_util_AS"/>
</dbReference>
<dbReference type="NCBIfam" id="TIGR01418">
    <property type="entry name" value="PEP_synth"/>
    <property type="match status" value="1"/>
</dbReference>
<evidence type="ECO:0000256" key="5">
    <source>
        <dbReference type="ARBA" id="ARBA00011996"/>
    </source>
</evidence>
<dbReference type="Pfam" id="PF00391">
    <property type="entry name" value="PEP-utilizers"/>
    <property type="match status" value="1"/>
</dbReference>
<evidence type="ECO:0000256" key="8">
    <source>
        <dbReference type="ARBA" id="ARBA00022723"/>
    </source>
</evidence>
<evidence type="ECO:0000256" key="6">
    <source>
        <dbReference type="ARBA" id="ARBA00021623"/>
    </source>
</evidence>
<feature type="domain" description="PEP-utilising enzyme C-terminal" evidence="18">
    <location>
        <begin position="498"/>
        <end position="805"/>
    </location>
</feature>
<comment type="catalytic activity">
    <reaction evidence="14 15">
        <text>pyruvate + ATP + H2O = phosphoenolpyruvate + AMP + phosphate + 2 H(+)</text>
        <dbReference type="Rhea" id="RHEA:11364"/>
        <dbReference type="ChEBI" id="CHEBI:15361"/>
        <dbReference type="ChEBI" id="CHEBI:15377"/>
        <dbReference type="ChEBI" id="CHEBI:15378"/>
        <dbReference type="ChEBI" id="CHEBI:30616"/>
        <dbReference type="ChEBI" id="CHEBI:43474"/>
        <dbReference type="ChEBI" id="CHEBI:58702"/>
        <dbReference type="ChEBI" id="CHEBI:456215"/>
        <dbReference type="EC" id="2.7.9.2"/>
    </reaction>
</comment>
<dbReference type="InterPro" id="IPR000121">
    <property type="entry name" value="PEP_util_C"/>
</dbReference>
<dbReference type="EMBL" id="MNYR01000039">
    <property type="protein sequence ID" value="OIP55674.1"/>
    <property type="molecule type" value="Genomic_DNA"/>
</dbReference>
<dbReference type="InterPro" id="IPR023151">
    <property type="entry name" value="PEP_util_CS"/>
</dbReference>
<name>A0A1J5FDV2_9BACT</name>
<dbReference type="SUPFAM" id="SSF51621">
    <property type="entry name" value="Phosphoenolpyruvate/pyruvate domain"/>
    <property type="match status" value="1"/>
</dbReference>
<dbReference type="InterPro" id="IPR006319">
    <property type="entry name" value="PEP_synth"/>
</dbReference>
<evidence type="ECO:0000259" key="16">
    <source>
        <dbReference type="Pfam" id="PF00391"/>
    </source>
</evidence>
<dbReference type="UniPathway" id="UPA00138"/>
<dbReference type="InterPro" id="IPR015813">
    <property type="entry name" value="Pyrv/PenolPyrv_kinase-like_dom"/>
</dbReference>
<dbReference type="GO" id="GO:0006094">
    <property type="term" value="P:gluconeogenesis"/>
    <property type="evidence" value="ECO:0007669"/>
    <property type="project" value="UniProtKB-UniPathway"/>
</dbReference>
<dbReference type="EC" id="2.7.9.2" evidence="5 15"/>
<dbReference type="GO" id="GO:0005524">
    <property type="term" value="F:ATP binding"/>
    <property type="evidence" value="ECO:0007669"/>
    <property type="project" value="UniProtKB-KW"/>
</dbReference>
<dbReference type="PIRSF" id="PIRSF000854">
    <property type="entry name" value="PEP_synthase"/>
    <property type="match status" value="1"/>
</dbReference>
<evidence type="ECO:0000256" key="1">
    <source>
        <dbReference type="ARBA" id="ARBA00001946"/>
    </source>
</evidence>
<evidence type="ECO:0000256" key="12">
    <source>
        <dbReference type="ARBA" id="ARBA00022842"/>
    </source>
</evidence>
<evidence type="ECO:0000259" key="18">
    <source>
        <dbReference type="Pfam" id="PF02896"/>
    </source>
</evidence>
<dbReference type="Gene3D" id="3.20.20.60">
    <property type="entry name" value="Phosphoenolpyruvate-binding domains"/>
    <property type="match status" value="1"/>
</dbReference>
<evidence type="ECO:0000313" key="20">
    <source>
        <dbReference type="Proteomes" id="UP000183922"/>
    </source>
</evidence>